<evidence type="ECO:0000313" key="1">
    <source>
        <dbReference type="EMBL" id="AYJ86260.1"/>
    </source>
</evidence>
<dbReference type="KEGG" id="spha:D3Y57_10165"/>
<gene>
    <name evidence="1" type="ORF">D3Y57_10165</name>
</gene>
<protein>
    <submittedName>
        <fullName evidence="1">Anti-sigma factor</fullName>
    </submittedName>
</protein>
<dbReference type="AlphaFoldDB" id="A0A494TB09"/>
<proteinExistence type="predicted"/>
<sequence length="242" mass="25723">MTFDDETLMAFADGELDPITTKRVEKAILTDPAVAERVAAHLSLREKMAAAYPLDTRPNRLADPLVAMIKSNTVVAMPVNTRPSRPRWLKVAGLAACLVAGVAVGTRWQSDQVKSGGGMLIASGTLARALETQVASAAGDPRMLVSFRTKSGDYCRVFAGQALDGIACKKPGGWQLIRTESGSSRDSAAYRQAGSGDSVLMGEAQNLMAGDPLSAAEEQDARLTEWVTKCPPSTSNVRPTRC</sequence>
<keyword evidence="2" id="KW-1185">Reference proteome</keyword>
<dbReference type="RefSeq" id="WP_121152884.1">
    <property type="nucleotide sequence ID" value="NZ_CP032829.1"/>
</dbReference>
<accession>A0A494TB09</accession>
<dbReference type="EMBL" id="CP032829">
    <property type="protein sequence ID" value="AYJ86260.1"/>
    <property type="molecule type" value="Genomic_DNA"/>
</dbReference>
<organism evidence="1 2">
    <name type="scientific">Sphingomonas paeninsulae</name>
    <dbReference type="NCBI Taxonomy" id="2319844"/>
    <lineage>
        <taxon>Bacteria</taxon>
        <taxon>Pseudomonadati</taxon>
        <taxon>Pseudomonadota</taxon>
        <taxon>Alphaproteobacteria</taxon>
        <taxon>Sphingomonadales</taxon>
        <taxon>Sphingomonadaceae</taxon>
        <taxon>Sphingomonas</taxon>
    </lineage>
</organism>
<dbReference type="Proteomes" id="UP000276254">
    <property type="component" value="Chromosome"/>
</dbReference>
<reference evidence="1 2" key="1">
    <citation type="submission" date="2018-09" db="EMBL/GenBank/DDBJ databases">
        <title>Sphingomonas peninsula sp. nov., isolated from fildes peninsula, Antarctic soil.</title>
        <authorList>
            <person name="Yingchao G."/>
        </authorList>
    </citation>
    <scope>NUCLEOTIDE SEQUENCE [LARGE SCALE GENOMIC DNA]</scope>
    <source>
        <strain evidence="1 2">YZ-8</strain>
    </source>
</reference>
<dbReference type="OrthoDB" id="7502743at2"/>
<evidence type="ECO:0000313" key="2">
    <source>
        <dbReference type="Proteomes" id="UP000276254"/>
    </source>
</evidence>
<name>A0A494TB09_SPHPE</name>